<keyword evidence="3" id="KW-1185">Reference proteome</keyword>
<reference evidence="2 3" key="1">
    <citation type="submission" date="2018-02" db="EMBL/GenBank/DDBJ databases">
        <title>Genomic Encyclopedia of Archaeal and Bacterial Type Strains, Phase II (KMG-II): from individual species to whole genera.</title>
        <authorList>
            <person name="Goeker M."/>
        </authorList>
    </citation>
    <scope>NUCLEOTIDE SEQUENCE [LARGE SCALE GENOMIC DNA]</scope>
    <source>
        <strain evidence="2 3">DSM 18921</strain>
    </source>
</reference>
<gene>
    <name evidence="2" type="ORF">LX70_02155</name>
</gene>
<dbReference type="Proteomes" id="UP000238338">
    <property type="component" value="Unassembled WGS sequence"/>
</dbReference>
<accession>A0A2S8S727</accession>
<name>A0A2S8S727_9RHOB</name>
<organism evidence="2 3">
    <name type="scientific">Albidovulum denitrificans</name>
    <dbReference type="NCBI Taxonomy" id="404881"/>
    <lineage>
        <taxon>Bacteria</taxon>
        <taxon>Pseudomonadati</taxon>
        <taxon>Pseudomonadota</taxon>
        <taxon>Alphaproteobacteria</taxon>
        <taxon>Rhodobacterales</taxon>
        <taxon>Paracoccaceae</taxon>
        <taxon>Albidovulum</taxon>
    </lineage>
</organism>
<sequence>MTYDRKSIMTEAWTATRDLMVRLNYAPRQLRDVFRSCLCNAWIKAKRTAAMMARSVDSLRSEIEDLENRDYLGHEGLSRMSELRIAIRDAEARAAAREQDVKRTLIASAAGRFCTVTFTKADGSERVMRVQPATLKFHVKGEAASEAARKAVATRAERHPHLMPVWDAEKQAPRSINLATVSRIAVNGTTHQFHA</sequence>
<evidence type="ECO:0000256" key="1">
    <source>
        <dbReference type="SAM" id="Coils"/>
    </source>
</evidence>
<feature type="coiled-coil region" evidence="1">
    <location>
        <begin position="49"/>
        <end position="100"/>
    </location>
</feature>
<dbReference type="EMBL" id="PVEP01000004">
    <property type="protein sequence ID" value="PQV56583.1"/>
    <property type="molecule type" value="Genomic_DNA"/>
</dbReference>
<protein>
    <submittedName>
        <fullName evidence="2">Uncharacterized protein</fullName>
    </submittedName>
</protein>
<dbReference type="OrthoDB" id="7726461at2"/>
<keyword evidence="1" id="KW-0175">Coiled coil</keyword>
<comment type="caution">
    <text evidence="2">The sequence shown here is derived from an EMBL/GenBank/DDBJ whole genome shotgun (WGS) entry which is preliminary data.</text>
</comment>
<dbReference type="AlphaFoldDB" id="A0A2S8S727"/>
<proteinExistence type="predicted"/>
<evidence type="ECO:0000313" key="3">
    <source>
        <dbReference type="Proteomes" id="UP000238338"/>
    </source>
</evidence>
<dbReference type="RefSeq" id="WP_105514764.1">
    <property type="nucleotide sequence ID" value="NZ_PVEP01000004.1"/>
</dbReference>
<evidence type="ECO:0000313" key="2">
    <source>
        <dbReference type="EMBL" id="PQV56583.1"/>
    </source>
</evidence>